<keyword evidence="2" id="KW-1185">Reference proteome</keyword>
<proteinExistence type="predicted"/>
<evidence type="ECO:0000313" key="2">
    <source>
        <dbReference type="Proteomes" id="UP001604277"/>
    </source>
</evidence>
<dbReference type="Proteomes" id="UP001604277">
    <property type="component" value="Unassembled WGS sequence"/>
</dbReference>
<comment type="caution">
    <text evidence="1">The sequence shown here is derived from an EMBL/GenBank/DDBJ whole genome shotgun (WGS) entry which is preliminary data.</text>
</comment>
<accession>A0ABD1WRC7</accession>
<name>A0ABD1WRC7_9LAMI</name>
<dbReference type="EMBL" id="JBFOLJ010000002">
    <property type="protein sequence ID" value="KAL2552251.1"/>
    <property type="molecule type" value="Genomic_DNA"/>
</dbReference>
<dbReference type="AlphaFoldDB" id="A0ABD1WRC7"/>
<reference evidence="2" key="1">
    <citation type="submission" date="2024-07" db="EMBL/GenBank/DDBJ databases">
        <title>Two chromosome-level genome assemblies of Korean endemic species Abeliophyllum distichum and Forsythia ovata (Oleaceae).</title>
        <authorList>
            <person name="Jang H."/>
        </authorList>
    </citation>
    <scope>NUCLEOTIDE SEQUENCE [LARGE SCALE GENOMIC DNA]</scope>
</reference>
<protein>
    <submittedName>
        <fullName evidence="1">Uncharacterized protein</fullName>
    </submittedName>
</protein>
<gene>
    <name evidence="1" type="ORF">Fot_05870</name>
</gene>
<organism evidence="1 2">
    <name type="scientific">Forsythia ovata</name>
    <dbReference type="NCBI Taxonomy" id="205694"/>
    <lineage>
        <taxon>Eukaryota</taxon>
        <taxon>Viridiplantae</taxon>
        <taxon>Streptophyta</taxon>
        <taxon>Embryophyta</taxon>
        <taxon>Tracheophyta</taxon>
        <taxon>Spermatophyta</taxon>
        <taxon>Magnoliopsida</taxon>
        <taxon>eudicotyledons</taxon>
        <taxon>Gunneridae</taxon>
        <taxon>Pentapetalae</taxon>
        <taxon>asterids</taxon>
        <taxon>lamiids</taxon>
        <taxon>Lamiales</taxon>
        <taxon>Oleaceae</taxon>
        <taxon>Forsythieae</taxon>
        <taxon>Forsythia</taxon>
    </lineage>
</organism>
<sequence length="115" mass="12907">MKFSLAGVLGYVLLATDDEGPSSPRHATRRKIAIKAKRKAGDKNTLVSADRPMEADHIDLTRGANPMQTDGDQTTWGFSCSRPLWPTLNLIVELRNNQNPEVDAWMLDCYPFFDQ</sequence>
<evidence type="ECO:0000313" key="1">
    <source>
        <dbReference type="EMBL" id="KAL2552251.1"/>
    </source>
</evidence>